<proteinExistence type="inferred from homology"/>
<comment type="similarity">
    <text evidence="3 10">Belongs to the ATPase gamma chain family.</text>
</comment>
<dbReference type="SUPFAM" id="SSF52943">
    <property type="entry name" value="ATP synthase (F1-ATPase), gamma subunit"/>
    <property type="match status" value="1"/>
</dbReference>
<accession>A0A1M6NG44</accession>
<keyword evidence="6 10" id="KW-0406">Ion transport</keyword>
<evidence type="ECO:0000256" key="4">
    <source>
        <dbReference type="ARBA" id="ARBA00022448"/>
    </source>
</evidence>
<evidence type="ECO:0000256" key="3">
    <source>
        <dbReference type="ARBA" id="ARBA00007681"/>
    </source>
</evidence>
<evidence type="ECO:0000313" key="11">
    <source>
        <dbReference type="EMBL" id="SHJ94566.1"/>
    </source>
</evidence>
<evidence type="ECO:0000256" key="9">
    <source>
        <dbReference type="ARBA" id="ARBA00023310"/>
    </source>
</evidence>
<dbReference type="GO" id="GO:0005524">
    <property type="term" value="F:ATP binding"/>
    <property type="evidence" value="ECO:0007669"/>
    <property type="project" value="UniProtKB-UniRule"/>
</dbReference>
<organism evidence="11 12">
    <name type="scientific">Anaerotignum lactatifermentans DSM 14214</name>
    <dbReference type="NCBI Taxonomy" id="1121323"/>
    <lineage>
        <taxon>Bacteria</taxon>
        <taxon>Bacillati</taxon>
        <taxon>Bacillota</taxon>
        <taxon>Clostridia</taxon>
        <taxon>Lachnospirales</taxon>
        <taxon>Anaerotignaceae</taxon>
        <taxon>Anaerotignum</taxon>
    </lineage>
</organism>
<dbReference type="InterPro" id="IPR000131">
    <property type="entry name" value="ATP_synth_F1_gsu"/>
</dbReference>
<keyword evidence="9 10" id="KW-0066">ATP synthesis</keyword>
<keyword evidence="7 10" id="KW-0472">Membrane</keyword>
<dbReference type="Pfam" id="PF00231">
    <property type="entry name" value="ATP-synt"/>
    <property type="match status" value="1"/>
</dbReference>
<evidence type="ECO:0000313" key="12">
    <source>
        <dbReference type="Proteomes" id="UP000183975"/>
    </source>
</evidence>
<dbReference type="CDD" id="cd12151">
    <property type="entry name" value="F1-ATPase_gamma"/>
    <property type="match status" value="1"/>
</dbReference>
<reference evidence="11 12" key="1">
    <citation type="submission" date="2016-11" db="EMBL/GenBank/DDBJ databases">
        <authorList>
            <person name="Jaros S."/>
            <person name="Januszkiewicz K."/>
            <person name="Wedrychowicz H."/>
        </authorList>
    </citation>
    <scope>NUCLEOTIDE SEQUENCE [LARGE SCALE GENOMIC DNA]</scope>
    <source>
        <strain evidence="11 12">DSM 14214</strain>
    </source>
</reference>
<evidence type="ECO:0000256" key="5">
    <source>
        <dbReference type="ARBA" id="ARBA00022781"/>
    </source>
</evidence>
<keyword evidence="8 10" id="KW-0139">CF(1)</keyword>
<name>A0A1M6NG44_9FIRM</name>
<dbReference type="InterPro" id="IPR035968">
    <property type="entry name" value="ATP_synth_F1_ATPase_gsu"/>
</dbReference>
<dbReference type="GO" id="GO:0045259">
    <property type="term" value="C:proton-transporting ATP synthase complex"/>
    <property type="evidence" value="ECO:0007669"/>
    <property type="project" value="UniProtKB-KW"/>
</dbReference>
<dbReference type="OrthoDB" id="9812769at2"/>
<protein>
    <recommendedName>
        <fullName evidence="10">ATP synthase gamma chain</fullName>
    </recommendedName>
    <alternativeName>
        <fullName evidence="10">ATP synthase F1 sector gamma subunit</fullName>
    </alternativeName>
    <alternativeName>
        <fullName evidence="10">F-ATPase gamma subunit</fullName>
    </alternativeName>
</protein>
<keyword evidence="10" id="KW-1003">Cell membrane</keyword>
<evidence type="ECO:0000256" key="1">
    <source>
        <dbReference type="ARBA" id="ARBA00003456"/>
    </source>
</evidence>
<evidence type="ECO:0000256" key="7">
    <source>
        <dbReference type="ARBA" id="ARBA00023136"/>
    </source>
</evidence>
<dbReference type="GO" id="GO:0042777">
    <property type="term" value="P:proton motive force-driven plasma membrane ATP synthesis"/>
    <property type="evidence" value="ECO:0007669"/>
    <property type="project" value="UniProtKB-UniRule"/>
</dbReference>
<dbReference type="PRINTS" id="PR00126">
    <property type="entry name" value="ATPASEGAMMA"/>
</dbReference>
<dbReference type="GO" id="GO:0005886">
    <property type="term" value="C:plasma membrane"/>
    <property type="evidence" value="ECO:0007669"/>
    <property type="project" value="UniProtKB-SubCell"/>
</dbReference>
<dbReference type="EMBL" id="FRAH01000010">
    <property type="protein sequence ID" value="SHJ94566.1"/>
    <property type="molecule type" value="Genomic_DNA"/>
</dbReference>
<dbReference type="Gene3D" id="1.10.287.80">
    <property type="entry name" value="ATP synthase, gamma subunit, helix hairpin domain"/>
    <property type="match status" value="1"/>
</dbReference>
<dbReference type="HAMAP" id="MF_00815">
    <property type="entry name" value="ATP_synth_gamma_bact"/>
    <property type="match status" value="1"/>
</dbReference>
<evidence type="ECO:0000256" key="2">
    <source>
        <dbReference type="ARBA" id="ARBA00004170"/>
    </source>
</evidence>
<evidence type="ECO:0000256" key="6">
    <source>
        <dbReference type="ARBA" id="ARBA00023065"/>
    </source>
</evidence>
<dbReference type="AlphaFoldDB" id="A0A1M6NG44"/>
<gene>
    <name evidence="10" type="primary">atpG</name>
    <name evidence="11" type="ORF">SAMN02745138_00850</name>
</gene>
<keyword evidence="12" id="KW-1185">Reference proteome</keyword>
<comment type="subunit">
    <text evidence="10">F-type ATPases have 2 components, CF(1) - the catalytic core - and CF(0) - the membrane proton channel. CF(1) has five subunits: alpha(3), beta(3), gamma(1), delta(1), epsilon(1). CF(0) has three main subunits: a, b and c.</text>
</comment>
<dbReference type="PANTHER" id="PTHR11693">
    <property type="entry name" value="ATP SYNTHASE GAMMA CHAIN"/>
    <property type="match status" value="1"/>
</dbReference>
<dbReference type="InterPro" id="IPR023632">
    <property type="entry name" value="ATP_synth_F1_gsu_CS"/>
</dbReference>
<evidence type="ECO:0000256" key="8">
    <source>
        <dbReference type="ARBA" id="ARBA00023196"/>
    </source>
</evidence>
<dbReference type="Gene3D" id="3.40.1380.10">
    <property type="match status" value="1"/>
</dbReference>
<dbReference type="RefSeq" id="WP_072849563.1">
    <property type="nucleotide sequence ID" value="NZ_FRAH01000010.1"/>
</dbReference>
<sequence>MASSKEIQDRMKSISDTMKITNAMYLISSSKLRKARKNMEQVYDYFHTIRRSIGDILHHIPEMEHRFLEPVDGPDFAAKRAYIVITADKGLAGAYNLNVEKKAEQEYHEHPNARFFVVGLVGRHYFQHKQIPIEEDFLYSSQKPTLQRARQITVDLLEEVRNESVQEVYIIFTRMKNGLQSEPVMMKLLPLSREQFHHKDMGLPEGDEPEVPEEFFPDAVSVFNQLAPITMQGIIFSALTESYCAELNDRMVAMDGATKNGTEMLQQLQLQYNRLRQGSITQEITEVIAGAKAQKKKRL</sequence>
<comment type="function">
    <text evidence="1 10">Produces ATP from ADP in the presence of a proton gradient across the membrane. The gamma chain is believed to be important in regulating ATPase activity and the flow of protons through the CF(0) complex.</text>
</comment>
<dbReference type="NCBIfam" id="TIGR01146">
    <property type="entry name" value="ATPsyn_F1gamma"/>
    <property type="match status" value="1"/>
</dbReference>
<keyword evidence="4 10" id="KW-0813">Transport</keyword>
<dbReference type="Proteomes" id="UP000183975">
    <property type="component" value="Unassembled WGS sequence"/>
</dbReference>
<comment type="subcellular location">
    <subcellularLocation>
        <location evidence="10">Cell membrane</location>
        <topology evidence="10">Peripheral membrane protein</topology>
    </subcellularLocation>
    <subcellularLocation>
        <location evidence="2">Membrane</location>
        <topology evidence="2">Peripheral membrane protein</topology>
    </subcellularLocation>
</comment>
<keyword evidence="5 10" id="KW-0375">Hydrogen ion transport</keyword>
<dbReference type="PROSITE" id="PS00153">
    <property type="entry name" value="ATPASE_GAMMA"/>
    <property type="match status" value="1"/>
</dbReference>
<dbReference type="GO" id="GO:0046933">
    <property type="term" value="F:proton-transporting ATP synthase activity, rotational mechanism"/>
    <property type="evidence" value="ECO:0007669"/>
    <property type="project" value="UniProtKB-UniRule"/>
</dbReference>
<dbReference type="PANTHER" id="PTHR11693:SF22">
    <property type="entry name" value="ATP SYNTHASE SUBUNIT GAMMA, MITOCHONDRIAL"/>
    <property type="match status" value="1"/>
</dbReference>
<evidence type="ECO:0000256" key="10">
    <source>
        <dbReference type="HAMAP-Rule" id="MF_00815"/>
    </source>
</evidence>